<protein>
    <submittedName>
        <fullName evidence="6">Disease resistance protein rga3-like</fullName>
    </submittedName>
</protein>
<dbReference type="PANTHER" id="PTHR19338:SF73">
    <property type="entry name" value="DISEASE RESISTANCE PROTEIN RGA2-LIKE"/>
    <property type="match status" value="1"/>
</dbReference>
<dbReference type="STRING" id="57577.A0A2K3NCR1"/>
<keyword evidence="1" id="KW-0677">Repeat</keyword>
<dbReference type="InterPro" id="IPR038005">
    <property type="entry name" value="RX-like_CC"/>
</dbReference>
<dbReference type="EMBL" id="ASHM01019372">
    <property type="protein sequence ID" value="PNY00810.1"/>
    <property type="molecule type" value="Genomic_DNA"/>
</dbReference>
<dbReference type="GO" id="GO:0043531">
    <property type="term" value="F:ADP binding"/>
    <property type="evidence" value="ECO:0007669"/>
    <property type="project" value="InterPro"/>
</dbReference>
<keyword evidence="2" id="KW-0547">Nucleotide-binding</keyword>
<reference evidence="6 7" key="2">
    <citation type="journal article" date="2017" name="Front. Plant Sci.">
        <title>Gene Classification and Mining of Molecular Markers Useful in Red Clover (Trifolium pratense) Breeding.</title>
        <authorList>
            <person name="Istvanek J."/>
            <person name="Dluhosova J."/>
            <person name="Dluhos P."/>
            <person name="Patkova L."/>
            <person name="Nedelnik J."/>
            <person name="Repkova J."/>
        </authorList>
    </citation>
    <scope>NUCLEOTIDE SEQUENCE [LARGE SCALE GENOMIC DNA]</scope>
    <source>
        <strain evidence="7">cv. Tatra</strain>
        <tissue evidence="6">Young leaves</tissue>
    </source>
</reference>
<dbReference type="InterPro" id="IPR027417">
    <property type="entry name" value="P-loop_NTPase"/>
</dbReference>
<dbReference type="Gene3D" id="1.20.5.4130">
    <property type="match status" value="1"/>
</dbReference>
<organism evidence="6 7">
    <name type="scientific">Trifolium pratense</name>
    <name type="common">Red clover</name>
    <dbReference type="NCBI Taxonomy" id="57577"/>
    <lineage>
        <taxon>Eukaryota</taxon>
        <taxon>Viridiplantae</taxon>
        <taxon>Streptophyta</taxon>
        <taxon>Embryophyta</taxon>
        <taxon>Tracheophyta</taxon>
        <taxon>Spermatophyta</taxon>
        <taxon>Magnoliopsida</taxon>
        <taxon>eudicotyledons</taxon>
        <taxon>Gunneridae</taxon>
        <taxon>Pentapetalae</taxon>
        <taxon>rosids</taxon>
        <taxon>fabids</taxon>
        <taxon>Fabales</taxon>
        <taxon>Fabaceae</taxon>
        <taxon>Papilionoideae</taxon>
        <taxon>50 kb inversion clade</taxon>
        <taxon>NPAAA clade</taxon>
        <taxon>Hologalegina</taxon>
        <taxon>IRL clade</taxon>
        <taxon>Trifolieae</taxon>
        <taxon>Trifolium</taxon>
    </lineage>
</organism>
<dbReference type="InterPro" id="IPR041118">
    <property type="entry name" value="Rx_N"/>
</dbReference>
<dbReference type="GO" id="GO:0006952">
    <property type="term" value="P:defense response"/>
    <property type="evidence" value="ECO:0007669"/>
    <property type="project" value="UniProtKB-KW"/>
</dbReference>
<dbReference type="Gene3D" id="3.40.50.300">
    <property type="entry name" value="P-loop containing nucleotide triphosphate hydrolases"/>
    <property type="match status" value="1"/>
</dbReference>
<evidence type="ECO:0000259" key="5">
    <source>
        <dbReference type="Pfam" id="PF18052"/>
    </source>
</evidence>
<comment type="caution">
    <text evidence="6">The sequence shown here is derived from an EMBL/GenBank/DDBJ whole genome shotgun (WGS) entry which is preliminary data.</text>
</comment>
<reference evidence="6 7" key="1">
    <citation type="journal article" date="2014" name="Am. J. Bot.">
        <title>Genome assembly and annotation for red clover (Trifolium pratense; Fabaceae).</title>
        <authorList>
            <person name="Istvanek J."/>
            <person name="Jaros M."/>
            <person name="Krenek A."/>
            <person name="Repkova J."/>
        </authorList>
    </citation>
    <scope>NUCLEOTIDE SEQUENCE [LARGE SCALE GENOMIC DNA]</scope>
    <source>
        <strain evidence="7">cv. Tatra</strain>
        <tissue evidence="6">Young leaves</tissue>
    </source>
</reference>
<feature type="domain" description="Disease resistance N-terminal" evidence="5">
    <location>
        <begin position="11"/>
        <end position="98"/>
    </location>
</feature>
<evidence type="ECO:0000313" key="7">
    <source>
        <dbReference type="Proteomes" id="UP000236291"/>
    </source>
</evidence>
<feature type="domain" description="NB-ARC" evidence="4">
    <location>
        <begin position="172"/>
        <end position="233"/>
    </location>
</feature>
<evidence type="ECO:0000259" key="4">
    <source>
        <dbReference type="Pfam" id="PF00931"/>
    </source>
</evidence>
<dbReference type="InterPro" id="IPR002182">
    <property type="entry name" value="NB-ARC"/>
</dbReference>
<evidence type="ECO:0000256" key="2">
    <source>
        <dbReference type="ARBA" id="ARBA00022741"/>
    </source>
</evidence>
<dbReference type="PANTHER" id="PTHR19338">
    <property type="entry name" value="TRANSLOCASE OF INNER MITOCHONDRIAL MEMBRANE 13 HOMOLOG"/>
    <property type="match status" value="1"/>
</dbReference>
<evidence type="ECO:0000313" key="6">
    <source>
        <dbReference type="EMBL" id="PNY00810.1"/>
    </source>
</evidence>
<evidence type="ECO:0000256" key="1">
    <source>
        <dbReference type="ARBA" id="ARBA00022737"/>
    </source>
</evidence>
<keyword evidence="3" id="KW-0611">Plant defense</keyword>
<dbReference type="Pfam" id="PF18052">
    <property type="entry name" value="Rx_N"/>
    <property type="match status" value="1"/>
</dbReference>
<dbReference type="ExpressionAtlas" id="A0A2K3NCR1">
    <property type="expression patterns" value="baseline"/>
</dbReference>
<accession>A0A2K3NCR1</accession>
<dbReference type="Pfam" id="PF00931">
    <property type="entry name" value="NB-ARC"/>
    <property type="match status" value="1"/>
</dbReference>
<proteinExistence type="predicted"/>
<name>A0A2K3NCR1_TRIPR</name>
<dbReference type="SUPFAM" id="SSF52540">
    <property type="entry name" value="P-loop containing nucleoside triphosphate hydrolases"/>
    <property type="match status" value="1"/>
</dbReference>
<dbReference type="AlphaFoldDB" id="A0A2K3NCR1"/>
<dbReference type="CDD" id="cd14798">
    <property type="entry name" value="RX-CC_like"/>
    <property type="match status" value="1"/>
</dbReference>
<evidence type="ECO:0000256" key="3">
    <source>
        <dbReference type="ARBA" id="ARBA00022821"/>
    </source>
</evidence>
<gene>
    <name evidence="6" type="ORF">L195_g024097</name>
</gene>
<dbReference type="Proteomes" id="UP000236291">
    <property type="component" value="Unassembled WGS sequence"/>
</dbReference>
<sequence>MAESFVFNIADSLLGKLASYAYEEASRAYGVYEDLQGIKDTLSIVRGLLLDAEHKKNQQHALREWLRQIQNICYDAEDVLDEFELQHKKKQDLEVSGSTRRKVRRFFSPSNPLAFRFKMARQIKEIRDRLNKVAADGTMFGLVKIDVEPEHSLQRRQFTHSHVDASSVIGRENDKETIIKLLMESNPRSDGDKCMCVIPIVGIGGLGKTTLAKLVFNDKRIDEVFQLKIWVFLFLTKKILTTLILSNCKFV</sequence>